<evidence type="ECO:0008006" key="3">
    <source>
        <dbReference type="Google" id="ProtNLM"/>
    </source>
</evidence>
<dbReference type="Proteomes" id="UP000011863">
    <property type="component" value="Chromosome"/>
</dbReference>
<evidence type="ECO:0000313" key="2">
    <source>
        <dbReference type="Proteomes" id="UP000011863"/>
    </source>
</evidence>
<name>A0A6C7EAD1_ILUCY</name>
<dbReference type="EMBL" id="AP012057">
    <property type="protein sequence ID" value="BAN03687.1"/>
    <property type="molecule type" value="Genomic_DNA"/>
</dbReference>
<dbReference type="KEGG" id="aym:YM304_33730"/>
<keyword evidence="2" id="KW-1185">Reference proteome</keyword>
<dbReference type="RefSeq" id="WP_015442934.1">
    <property type="nucleotide sequence ID" value="NC_020520.1"/>
</dbReference>
<dbReference type="OrthoDB" id="190895at2"/>
<accession>A0A6C7EAD1</accession>
<reference evidence="1 2" key="1">
    <citation type="journal article" date="2013" name="Int. J. Syst. Evol. Microbiol.">
        <title>Ilumatobacter nonamiense sp. nov. and Ilumatobacter coccineum sp. nov., isolated from seashore sand.</title>
        <authorList>
            <person name="Matsumoto A."/>
            <person name="Kasai H."/>
            <person name="Matsuo Y."/>
            <person name="Shizuri Y."/>
            <person name="Ichikawa N."/>
            <person name="Fujita N."/>
            <person name="Omura S."/>
            <person name="Takahashi Y."/>
        </authorList>
    </citation>
    <scope>NUCLEOTIDE SEQUENCE [LARGE SCALE GENOMIC DNA]</scope>
    <source>
        <strain evidence="2">NBRC 103263 / KCTC 29153 / YM16-304</strain>
    </source>
</reference>
<proteinExistence type="predicted"/>
<evidence type="ECO:0000313" key="1">
    <source>
        <dbReference type="EMBL" id="BAN03687.1"/>
    </source>
</evidence>
<sequence>MDPASLIVLALVVFGALQGYRYLRNKKRKEAAISAAAARGYRVVVDRAAVPFSGFDLLRKGDSRHISMRFTKPEDRNTVFEFTYKVRRSDGDGGHRTSTYHHTCAVVTLPFRAPHTTIGREGLFSKLARAVGRRDIEVESERFNKRFKVDSDDERFAVTLLDGAAINWFLDEQGYASTSDYELRDDLLLIEVSGRLDPNAMLDYLEWAVTVPERFPRVLQTLYNKA</sequence>
<protein>
    <recommendedName>
        <fullName evidence="3">DUF3137 domain-containing protein</fullName>
    </recommendedName>
</protein>
<organism evidence="1 2">
    <name type="scientific">Ilumatobacter coccineus (strain NBRC 103263 / KCTC 29153 / YM16-304)</name>
    <dbReference type="NCBI Taxonomy" id="1313172"/>
    <lineage>
        <taxon>Bacteria</taxon>
        <taxon>Bacillati</taxon>
        <taxon>Actinomycetota</taxon>
        <taxon>Acidimicrobiia</taxon>
        <taxon>Acidimicrobiales</taxon>
        <taxon>Ilumatobacteraceae</taxon>
        <taxon>Ilumatobacter</taxon>
    </lineage>
</organism>
<gene>
    <name evidence="1" type="ORF">YM304_33730</name>
</gene>
<dbReference type="AlphaFoldDB" id="A0A6C7EAD1"/>